<organism evidence="1">
    <name type="scientific">Arundo donax</name>
    <name type="common">Giant reed</name>
    <name type="synonym">Donax arundinaceus</name>
    <dbReference type="NCBI Taxonomy" id="35708"/>
    <lineage>
        <taxon>Eukaryota</taxon>
        <taxon>Viridiplantae</taxon>
        <taxon>Streptophyta</taxon>
        <taxon>Embryophyta</taxon>
        <taxon>Tracheophyta</taxon>
        <taxon>Spermatophyta</taxon>
        <taxon>Magnoliopsida</taxon>
        <taxon>Liliopsida</taxon>
        <taxon>Poales</taxon>
        <taxon>Poaceae</taxon>
        <taxon>PACMAD clade</taxon>
        <taxon>Arundinoideae</taxon>
        <taxon>Arundineae</taxon>
        <taxon>Arundo</taxon>
    </lineage>
</organism>
<reference evidence="1" key="1">
    <citation type="submission" date="2014-09" db="EMBL/GenBank/DDBJ databases">
        <authorList>
            <person name="Magalhaes I.L.F."/>
            <person name="Oliveira U."/>
            <person name="Santos F.R."/>
            <person name="Vidigal T.H.D.A."/>
            <person name="Brescovit A.D."/>
            <person name="Santos A.J."/>
        </authorList>
    </citation>
    <scope>NUCLEOTIDE SEQUENCE</scope>
    <source>
        <tissue evidence="1">Shoot tissue taken approximately 20 cm above the soil surface</tissue>
    </source>
</reference>
<name>A0A0A9TCZ3_ARUDO</name>
<reference evidence="1" key="2">
    <citation type="journal article" date="2015" name="Data Brief">
        <title>Shoot transcriptome of the giant reed, Arundo donax.</title>
        <authorList>
            <person name="Barrero R.A."/>
            <person name="Guerrero F.D."/>
            <person name="Moolhuijzen P."/>
            <person name="Goolsby J.A."/>
            <person name="Tidwell J."/>
            <person name="Bellgard S.E."/>
            <person name="Bellgard M.I."/>
        </authorList>
    </citation>
    <scope>NUCLEOTIDE SEQUENCE</scope>
    <source>
        <tissue evidence="1">Shoot tissue taken approximately 20 cm above the soil surface</tissue>
    </source>
</reference>
<sequence>MILRNIREMKLAVKLHLPDHIHVQSDDCFKVEDYN</sequence>
<accession>A0A0A9TCZ3</accession>
<dbReference type="AlphaFoldDB" id="A0A0A9TCZ3"/>
<evidence type="ECO:0000313" key="1">
    <source>
        <dbReference type="EMBL" id="JAD48383.1"/>
    </source>
</evidence>
<proteinExistence type="predicted"/>
<protein>
    <submittedName>
        <fullName evidence="1">Uncharacterized protein</fullName>
    </submittedName>
</protein>
<dbReference type="EMBL" id="GBRH01249512">
    <property type="protein sequence ID" value="JAD48383.1"/>
    <property type="molecule type" value="Transcribed_RNA"/>
</dbReference>